<dbReference type="InterPro" id="IPR002761">
    <property type="entry name" value="Diphthami_syn_dom"/>
</dbReference>
<dbReference type="CDD" id="cd06156">
    <property type="entry name" value="eu_AANH_C_2"/>
    <property type="match status" value="1"/>
</dbReference>
<comment type="catalytic activity">
    <reaction evidence="5">
        <text>diphthine-[translation elongation factor 2] + NH4(+) + ATP = diphthamide-[translation elongation factor 2] + AMP + diphosphate + H(+)</text>
        <dbReference type="Rhea" id="RHEA:19753"/>
        <dbReference type="Rhea" id="RHEA-COMP:10172"/>
        <dbReference type="Rhea" id="RHEA-COMP:10174"/>
        <dbReference type="ChEBI" id="CHEBI:15378"/>
        <dbReference type="ChEBI" id="CHEBI:16692"/>
        <dbReference type="ChEBI" id="CHEBI:28938"/>
        <dbReference type="ChEBI" id="CHEBI:30616"/>
        <dbReference type="ChEBI" id="CHEBI:33019"/>
        <dbReference type="ChEBI" id="CHEBI:82696"/>
        <dbReference type="ChEBI" id="CHEBI:456215"/>
        <dbReference type="EC" id="6.3.1.14"/>
    </reaction>
</comment>
<dbReference type="SUPFAM" id="SSF52402">
    <property type="entry name" value="Adenine nucleotide alpha hydrolases-like"/>
    <property type="match status" value="1"/>
</dbReference>
<dbReference type="InterPro" id="IPR014729">
    <property type="entry name" value="Rossmann-like_a/b/a_fold"/>
</dbReference>
<dbReference type="Pfam" id="PF01902">
    <property type="entry name" value="Diphthami_syn_2"/>
    <property type="match status" value="1"/>
</dbReference>
<dbReference type="GeneID" id="59237640"/>
<evidence type="ECO:0000256" key="5">
    <source>
        <dbReference type="ARBA" id="ARBA00048108"/>
    </source>
</evidence>
<dbReference type="GO" id="GO:0017183">
    <property type="term" value="P:protein histidyl modification to diphthamide"/>
    <property type="evidence" value="ECO:0007669"/>
    <property type="project" value="TreeGrafter"/>
</dbReference>
<dbReference type="Pfam" id="PF01042">
    <property type="entry name" value="Ribonuc_L-PSP"/>
    <property type="match status" value="1"/>
</dbReference>
<dbReference type="OrthoDB" id="686384at2759"/>
<organism evidence="7 8">
    <name type="scientific">Zygotorulaspora mrakii</name>
    <name type="common">Zygosaccharomyces mrakii</name>
    <dbReference type="NCBI Taxonomy" id="42260"/>
    <lineage>
        <taxon>Eukaryota</taxon>
        <taxon>Fungi</taxon>
        <taxon>Dikarya</taxon>
        <taxon>Ascomycota</taxon>
        <taxon>Saccharomycotina</taxon>
        <taxon>Saccharomycetes</taxon>
        <taxon>Saccharomycetales</taxon>
        <taxon>Saccharomycetaceae</taxon>
        <taxon>Zygotorulaspora</taxon>
    </lineage>
</organism>
<dbReference type="PANTHER" id="PTHR12196">
    <property type="entry name" value="DOMAIN OF UNKNOWN FUNCTION 71 DUF71 -CONTAINING PROTEIN"/>
    <property type="match status" value="1"/>
</dbReference>
<feature type="domain" description="Diphthamide synthase" evidence="6">
    <location>
        <begin position="1"/>
        <end position="226"/>
    </location>
</feature>
<reference evidence="7 8" key="1">
    <citation type="submission" date="2020-07" db="EMBL/GenBank/DDBJ databases">
        <title>The yeast mating-type switching endonuclease HO is a domesticated member of an unorthodox homing genetic element family.</title>
        <authorList>
            <person name="Coughlan A.Y."/>
            <person name="Lombardi L."/>
            <person name="Braun-Galleani S."/>
            <person name="Martos A.R."/>
            <person name="Galeote V."/>
            <person name="Bigey F."/>
            <person name="Dequin S."/>
            <person name="Byrne K.P."/>
            <person name="Wolfe K.H."/>
        </authorList>
    </citation>
    <scope>NUCLEOTIDE SEQUENCE [LARGE SCALE GENOMIC DNA]</scope>
    <source>
        <strain evidence="7 8">NRRL Y-6702</strain>
    </source>
</reference>
<dbReference type="Gene3D" id="3.30.1330.40">
    <property type="entry name" value="RutC-like"/>
    <property type="match status" value="2"/>
</dbReference>
<dbReference type="Proteomes" id="UP000509704">
    <property type="component" value="Chromosome 6"/>
</dbReference>
<dbReference type="EC" id="6.3.1.14" evidence="1"/>
<protein>
    <recommendedName>
        <fullName evidence="2">Diphthine--ammonia ligase</fullName>
        <ecNumber evidence="1">6.3.1.14</ecNumber>
    </recommendedName>
    <alternativeName>
        <fullName evidence="3">Diphthamide synthase</fullName>
    </alternativeName>
    <alternativeName>
        <fullName evidence="4">Diphthamide synthetase</fullName>
    </alternativeName>
</protein>
<dbReference type="FunFam" id="3.40.50.620:FF:000145">
    <property type="entry name" value="ATP-binding domain containing protein"/>
    <property type="match status" value="1"/>
</dbReference>
<evidence type="ECO:0000259" key="6">
    <source>
        <dbReference type="Pfam" id="PF01902"/>
    </source>
</evidence>
<keyword evidence="8" id="KW-1185">Reference proteome</keyword>
<evidence type="ECO:0000256" key="3">
    <source>
        <dbReference type="ARBA" id="ARBA00029814"/>
    </source>
</evidence>
<sequence length="702" mass="79008">MKFVALVSGGKDSCFNILHCLKQGHELAALANLHPIDTSEQELDSFMFQTVGHDIVAYYDRCTGLPLFRQPIRPNSSKNVELNYTCTENDEIEDLFKLLSDVKEKMPDIEGVSVGAILSSYQRTRVEDVCARLNLTALSYLWQRDQLELMKEMCLMSKQDSTSDHAKMDARIIKVAAVGLDQTSLNQSLPQMLPKLKRLNEIYDVHICGEGGEFETLVVDAPFFSEGSLNVVSHLPNIAHSKDGVFSTQLEIEFNERKNDLYLEEYLKELPTPPMLNEKWMDLLQHLKELKTLPNDLGINTLDLSTTKPSISAEVSVAQLKDVLYISNIRARDVSMNVQEQADDVFLQLSSILETKKIAPSQGLYCSLIISDMSHFAQINNVYSQFFSVKKYGPLPPARACVGSTCLGAGFLLQLSVIFDATESYAGPGSTIVSNRKKDGLHVQGRSYWAPCNIGPYSQAIWSFKDPNKVAYVSGQIALDPPTMEMLEKDANLQTVVSLRHFDTLKNTINAERQLLLTCYTVDNDVVPSIIGTWSLYCGEMADVSEHWTDKQPDSIKSLIIVIVSEIPRKALCEWTGVSCKDLVYEDEESYVDELQEEGVAECSKFIFANKPQAARELHEVVVTNSRGKRYFITGFADSLNELLIILKSIIIEYKVTLYYNPRSLQKNKIPLDISSKIEWYPVLHVYDNKGTSRMFGFHVMA</sequence>
<dbReference type="SUPFAM" id="SSF55298">
    <property type="entry name" value="YjgF-like"/>
    <property type="match status" value="2"/>
</dbReference>
<proteinExistence type="predicted"/>
<dbReference type="EMBL" id="CP058609">
    <property type="protein sequence ID" value="QLG73881.1"/>
    <property type="molecule type" value="Genomic_DNA"/>
</dbReference>
<dbReference type="InterPro" id="IPR035959">
    <property type="entry name" value="RutC-like_sf"/>
</dbReference>
<dbReference type="PANTHER" id="PTHR12196:SF2">
    <property type="entry name" value="DIPHTHINE--AMMONIA LIGASE"/>
    <property type="match status" value="1"/>
</dbReference>
<dbReference type="KEGG" id="zmk:HG535_0F03930"/>
<evidence type="ECO:0000313" key="7">
    <source>
        <dbReference type="EMBL" id="QLG73881.1"/>
    </source>
</evidence>
<evidence type="ECO:0000313" key="8">
    <source>
        <dbReference type="Proteomes" id="UP000509704"/>
    </source>
</evidence>
<dbReference type="CDD" id="cd01994">
    <property type="entry name" value="AANH_PF0828-like"/>
    <property type="match status" value="1"/>
</dbReference>
<dbReference type="Gene3D" id="3.90.1490.10">
    <property type="entry name" value="putative n-type atp pyrophosphatase, domain 2"/>
    <property type="match status" value="1"/>
</dbReference>
<evidence type="ECO:0000256" key="1">
    <source>
        <dbReference type="ARBA" id="ARBA00012089"/>
    </source>
</evidence>
<name>A0A7H9B5A2_ZYGMR</name>
<dbReference type="Gene3D" id="3.40.50.620">
    <property type="entry name" value="HUPs"/>
    <property type="match status" value="1"/>
</dbReference>
<gene>
    <name evidence="7" type="ORF">HG535_0F03930</name>
</gene>
<dbReference type="NCBIfam" id="TIGR00290">
    <property type="entry name" value="MJ0570_dom"/>
    <property type="match status" value="1"/>
</dbReference>
<dbReference type="AlphaFoldDB" id="A0A7H9B5A2"/>
<dbReference type="CDD" id="cd06155">
    <property type="entry name" value="eu_AANH_C_1"/>
    <property type="match status" value="1"/>
</dbReference>
<evidence type="ECO:0000256" key="2">
    <source>
        <dbReference type="ARBA" id="ARBA00018426"/>
    </source>
</evidence>
<accession>A0A7H9B5A2</accession>
<dbReference type="InterPro" id="IPR030662">
    <property type="entry name" value="DPH6/MJ0570"/>
</dbReference>
<dbReference type="RefSeq" id="XP_037145607.1">
    <property type="nucleotide sequence ID" value="XM_037289712.1"/>
</dbReference>
<dbReference type="GO" id="GO:0017178">
    <property type="term" value="F:diphthine-ammonia ligase activity"/>
    <property type="evidence" value="ECO:0007669"/>
    <property type="project" value="UniProtKB-EC"/>
</dbReference>
<evidence type="ECO:0000256" key="4">
    <source>
        <dbReference type="ARBA" id="ARBA00031552"/>
    </source>
</evidence>
<dbReference type="InterPro" id="IPR006175">
    <property type="entry name" value="YjgF/YER057c/UK114"/>
</dbReference>